<dbReference type="Proteomes" id="UP000473885">
    <property type="component" value="Unassembled WGS sequence"/>
</dbReference>
<evidence type="ECO:0000256" key="1">
    <source>
        <dbReference type="ARBA" id="ARBA00010923"/>
    </source>
</evidence>
<evidence type="ECO:0000259" key="5">
    <source>
        <dbReference type="Pfam" id="PF01420"/>
    </source>
</evidence>
<feature type="coiled-coil region" evidence="4">
    <location>
        <begin position="349"/>
        <end position="376"/>
    </location>
</feature>
<evidence type="ECO:0000256" key="4">
    <source>
        <dbReference type="SAM" id="Coils"/>
    </source>
</evidence>
<keyword evidence="2" id="KW-0680">Restriction system</keyword>
<comment type="similarity">
    <text evidence="1">Belongs to the type-I restriction system S methylase family.</text>
</comment>
<evidence type="ECO:0000313" key="6">
    <source>
        <dbReference type="EMBL" id="NEZ46261.1"/>
    </source>
</evidence>
<name>A0A6M0R7Q1_9CLOT</name>
<sequence>MSLVRIKDICKINPQKEKATGKVSFIKMEDVSIDGRILNKEEKNYEDVSTGFSAFKDKDVLVAKITPCFENGKGAYVDGLLNGVGFGSTEFHVVRADERKILSKYLFYHLNCKTFRKYGEINMTGSAGQKRVPKDFIEKYKIFLPSMTEQEKIVEILSTWDLAIEKQEQLIEKKKEFKKGLMQRLLSGEFRFKEFKDKWKTIKLGEAFKERKETGFIDLELLAITTANGVVRRTEVDVKDTSSEDKSKYKRILPGDIGYNTMRMWQGVSGLSKYEGIVSPAYTILKPMDNINSLYMSYLFKVPKIINLFYRHSQGLVSDTLNLKYENFKGIKVCIPNSIEEQKKIADVFVNCDKEIELLEKELEALKLQKKGLMQRLLTGELRVKV</sequence>
<dbReference type="EMBL" id="SXDP01000002">
    <property type="protein sequence ID" value="NEZ46261.1"/>
    <property type="molecule type" value="Genomic_DNA"/>
</dbReference>
<keyword evidence="4" id="KW-0175">Coiled coil</keyword>
<dbReference type="PANTHER" id="PTHR30408">
    <property type="entry name" value="TYPE-1 RESTRICTION ENZYME ECOKI SPECIFICITY PROTEIN"/>
    <property type="match status" value="1"/>
</dbReference>
<dbReference type="RefSeq" id="WP_163248553.1">
    <property type="nucleotide sequence ID" value="NZ_SXDP01000002.1"/>
</dbReference>
<accession>A0A6M0R7Q1</accession>
<evidence type="ECO:0000313" key="7">
    <source>
        <dbReference type="Proteomes" id="UP000473885"/>
    </source>
</evidence>
<protein>
    <recommendedName>
        <fullName evidence="5">Type I restriction modification DNA specificity domain-containing protein</fullName>
    </recommendedName>
</protein>
<comment type="caution">
    <text evidence="6">The sequence shown here is derived from an EMBL/GenBank/DDBJ whole genome shotgun (WGS) entry which is preliminary data.</text>
</comment>
<keyword evidence="3" id="KW-0238">DNA-binding</keyword>
<dbReference type="Pfam" id="PF01420">
    <property type="entry name" value="Methylase_S"/>
    <property type="match status" value="2"/>
</dbReference>
<dbReference type="GO" id="GO:0009307">
    <property type="term" value="P:DNA restriction-modification system"/>
    <property type="evidence" value="ECO:0007669"/>
    <property type="project" value="UniProtKB-KW"/>
</dbReference>
<dbReference type="Gene3D" id="3.90.220.20">
    <property type="entry name" value="DNA methylase specificity domains"/>
    <property type="match status" value="2"/>
</dbReference>
<feature type="domain" description="Type I restriction modification DNA specificity" evidence="5">
    <location>
        <begin position="4"/>
        <end position="169"/>
    </location>
</feature>
<organism evidence="6 7">
    <name type="scientific">Clostridium niameyense</name>
    <dbReference type="NCBI Taxonomy" id="1622073"/>
    <lineage>
        <taxon>Bacteria</taxon>
        <taxon>Bacillati</taxon>
        <taxon>Bacillota</taxon>
        <taxon>Clostridia</taxon>
        <taxon>Eubacteriales</taxon>
        <taxon>Clostridiaceae</taxon>
        <taxon>Clostridium</taxon>
    </lineage>
</organism>
<keyword evidence="7" id="KW-1185">Reference proteome</keyword>
<dbReference type="InterPro" id="IPR000055">
    <property type="entry name" value="Restrct_endonuc_typeI_TRD"/>
</dbReference>
<dbReference type="CDD" id="cd17260">
    <property type="entry name" value="RMtype1_S_EcoEI-TRD1-CR1_like"/>
    <property type="match status" value="1"/>
</dbReference>
<dbReference type="AlphaFoldDB" id="A0A6M0R7Q1"/>
<evidence type="ECO:0000256" key="3">
    <source>
        <dbReference type="ARBA" id="ARBA00023125"/>
    </source>
</evidence>
<evidence type="ECO:0000256" key="2">
    <source>
        <dbReference type="ARBA" id="ARBA00022747"/>
    </source>
</evidence>
<dbReference type="InterPro" id="IPR044946">
    <property type="entry name" value="Restrct_endonuc_typeI_TRD_sf"/>
</dbReference>
<dbReference type="GO" id="GO:0003677">
    <property type="term" value="F:DNA binding"/>
    <property type="evidence" value="ECO:0007669"/>
    <property type="project" value="UniProtKB-KW"/>
</dbReference>
<dbReference type="PANTHER" id="PTHR30408:SF12">
    <property type="entry name" value="TYPE I RESTRICTION ENZYME MJAVIII SPECIFICITY SUBUNIT"/>
    <property type="match status" value="1"/>
</dbReference>
<proteinExistence type="inferred from homology"/>
<reference evidence="6 7" key="1">
    <citation type="submission" date="2019-04" db="EMBL/GenBank/DDBJ databases">
        <title>Genome sequencing of Clostridium botulinum Groups I-IV and Clostridium butyricum.</title>
        <authorList>
            <person name="Brunt J."/>
            <person name="Van Vliet A.H.M."/>
            <person name="Stringer S.C."/>
            <person name="Carter A.T."/>
            <person name="Peck M.W."/>
        </authorList>
    </citation>
    <scope>NUCLEOTIDE SEQUENCE [LARGE SCALE GENOMIC DNA]</scope>
    <source>
        <strain evidence="6 7">IFR 18/094</strain>
    </source>
</reference>
<dbReference type="SUPFAM" id="SSF116734">
    <property type="entry name" value="DNA methylase specificity domain"/>
    <property type="match status" value="2"/>
</dbReference>
<feature type="domain" description="Type I restriction modification DNA specificity" evidence="5">
    <location>
        <begin position="198"/>
        <end position="367"/>
    </location>
</feature>
<dbReference type="InterPro" id="IPR052021">
    <property type="entry name" value="Type-I_RS_S_subunit"/>
</dbReference>
<gene>
    <name evidence="6" type="ORF">FDF74_03420</name>
</gene>